<feature type="chain" id="PRO_5012531779" evidence="1">
    <location>
        <begin position="21"/>
        <end position="128"/>
    </location>
</feature>
<feature type="signal peptide" evidence="1">
    <location>
        <begin position="1"/>
        <end position="20"/>
    </location>
</feature>
<evidence type="ECO:0000313" key="3">
    <source>
        <dbReference type="Proteomes" id="UP000215453"/>
    </source>
</evidence>
<dbReference type="EMBL" id="LT882678">
    <property type="protein sequence ID" value="SMY22939.1"/>
    <property type="molecule type" value="Genomic_DNA"/>
</dbReference>
<sequence length="128" mass="14807">MRLSTTATVSLVAFTVLTLSKPIPTSFSEVERRWADGESERDIHPNFSHRDMTPAWPILDHRTSSSTNFPIFSTATDARTLRERERAKKKNGLRAFVERMIKGREVKEVDEEEVMIRPRREVGNYLSE</sequence>
<dbReference type="Proteomes" id="UP000215453">
    <property type="component" value="Chromosome 3"/>
</dbReference>
<accession>A0A1Y6LH06</accession>
<name>A0A1Y6LH06_ZYMTR</name>
<reference evidence="2 3" key="1">
    <citation type="submission" date="2016-10" db="EMBL/GenBank/DDBJ databases">
        <authorList>
            <person name="Varghese N."/>
        </authorList>
    </citation>
    <scope>NUCLEOTIDE SEQUENCE [LARGE SCALE GENOMIC DNA]</scope>
</reference>
<gene>
    <name evidence="2" type="ORF">ZT1A5_G4379</name>
</gene>
<dbReference type="AlphaFoldDB" id="A0A1Y6LH06"/>
<evidence type="ECO:0000256" key="1">
    <source>
        <dbReference type="SAM" id="SignalP"/>
    </source>
</evidence>
<evidence type="ECO:0000313" key="2">
    <source>
        <dbReference type="EMBL" id="SMY22939.1"/>
    </source>
</evidence>
<proteinExistence type="predicted"/>
<organism evidence="2 3">
    <name type="scientific">Zymoseptoria tritici ST99CH_1A5</name>
    <dbReference type="NCBI Taxonomy" id="1276529"/>
    <lineage>
        <taxon>Eukaryota</taxon>
        <taxon>Fungi</taxon>
        <taxon>Dikarya</taxon>
        <taxon>Ascomycota</taxon>
        <taxon>Pezizomycotina</taxon>
        <taxon>Dothideomycetes</taxon>
        <taxon>Dothideomycetidae</taxon>
        <taxon>Mycosphaerellales</taxon>
        <taxon>Mycosphaerellaceae</taxon>
        <taxon>Zymoseptoria</taxon>
    </lineage>
</organism>
<protein>
    <submittedName>
        <fullName evidence="2">Uncharacterized protein</fullName>
    </submittedName>
</protein>
<keyword evidence="1" id="KW-0732">Signal</keyword>